<evidence type="ECO:0000313" key="1">
    <source>
        <dbReference type="EMBL" id="OSC99186.1"/>
    </source>
</evidence>
<dbReference type="OrthoDB" id="6105938at2759"/>
<dbReference type="STRING" id="1353009.A0A1Y2IDN5"/>
<dbReference type="PANTHER" id="PTHR38846">
    <property type="entry name" value="C3H1-TYPE DOMAIN-CONTAINING PROTEIN"/>
    <property type="match status" value="1"/>
</dbReference>
<accession>A0A1Y2IDN5</accession>
<proteinExistence type="predicted"/>
<evidence type="ECO:0000313" key="2">
    <source>
        <dbReference type="Proteomes" id="UP000193067"/>
    </source>
</evidence>
<reference evidence="1 2" key="1">
    <citation type="journal article" date="2015" name="Biotechnol. Biofuels">
        <title>Enhanced degradation of softwood versus hardwood by the white-rot fungus Pycnoporus coccineus.</title>
        <authorList>
            <person name="Couturier M."/>
            <person name="Navarro D."/>
            <person name="Chevret D."/>
            <person name="Henrissat B."/>
            <person name="Piumi F."/>
            <person name="Ruiz-Duenas F.J."/>
            <person name="Martinez A.T."/>
            <person name="Grigoriev I.V."/>
            <person name="Riley R."/>
            <person name="Lipzen A."/>
            <person name="Berrin J.G."/>
            <person name="Master E.R."/>
            <person name="Rosso M.N."/>
        </authorList>
    </citation>
    <scope>NUCLEOTIDE SEQUENCE [LARGE SCALE GENOMIC DNA]</scope>
    <source>
        <strain evidence="1 2">BRFM310</strain>
    </source>
</reference>
<name>A0A1Y2IDN5_TRAC3</name>
<dbReference type="AlphaFoldDB" id="A0A1Y2IDN5"/>
<gene>
    <name evidence="1" type="ORF">PYCCODRAFT_874973</name>
</gene>
<dbReference type="PANTHER" id="PTHR38846:SF1">
    <property type="entry name" value="C3H1-TYPE DOMAIN-CONTAINING PROTEIN"/>
    <property type="match status" value="1"/>
</dbReference>
<dbReference type="Proteomes" id="UP000193067">
    <property type="component" value="Unassembled WGS sequence"/>
</dbReference>
<keyword evidence="2" id="KW-1185">Reference proteome</keyword>
<organism evidence="1 2">
    <name type="scientific">Trametes coccinea (strain BRFM310)</name>
    <name type="common">Pycnoporus coccineus</name>
    <dbReference type="NCBI Taxonomy" id="1353009"/>
    <lineage>
        <taxon>Eukaryota</taxon>
        <taxon>Fungi</taxon>
        <taxon>Dikarya</taxon>
        <taxon>Basidiomycota</taxon>
        <taxon>Agaricomycotina</taxon>
        <taxon>Agaricomycetes</taxon>
        <taxon>Polyporales</taxon>
        <taxon>Polyporaceae</taxon>
        <taxon>Trametes</taxon>
    </lineage>
</organism>
<protein>
    <submittedName>
        <fullName evidence="1">Uncharacterized protein</fullName>
    </submittedName>
</protein>
<sequence>MRPEFLRPPLCNLFLPLLYIGIHDEHRPESYYSMDQVQNVFTLSVFTFFVARYPLFVYNPTVSAYAQFNLLSQLLNWGRAQVAEARALLDEAMVEQFDQIYGTDVNGLAGWQKLCFVLAIRPIPNDLEECRKRVCATHVNICDLIWVPWLGLPPIFASEVDLSKYTLANGKVFPRSKVKRGSLLEYLLRHIYHPRRWAGKQKGRLRSTS</sequence>
<dbReference type="EMBL" id="KZ084130">
    <property type="protein sequence ID" value="OSC99186.1"/>
    <property type="molecule type" value="Genomic_DNA"/>
</dbReference>